<sequence>MNTCALVRMSIIGLAIYFLSPAAHARSTHLIEPEPVTINCHLPAEEMNEAILKGGAARKWVAIEQMKGVTELKYVKGNNKHLLIVEVSYTADTFAITYKDSVNLNYSVTNEGTRRIHPRPIGWMKNLSSDIQLAANNLCSHPH</sequence>
<organism evidence="1">
    <name type="scientific">hydrothermal vent metagenome</name>
    <dbReference type="NCBI Taxonomy" id="652676"/>
    <lineage>
        <taxon>unclassified sequences</taxon>
        <taxon>metagenomes</taxon>
        <taxon>ecological metagenomes</taxon>
    </lineage>
</organism>
<gene>
    <name evidence="1" type="ORF">MNBD_GAMMA13-659</name>
</gene>
<protein>
    <submittedName>
        <fullName evidence="1">Uncharacterized protein</fullName>
    </submittedName>
</protein>
<name>A0A3B0Z930_9ZZZZ</name>
<evidence type="ECO:0000313" key="1">
    <source>
        <dbReference type="EMBL" id="VAW77196.1"/>
    </source>
</evidence>
<dbReference type="EMBL" id="UOFK01000113">
    <property type="protein sequence ID" value="VAW77196.1"/>
    <property type="molecule type" value="Genomic_DNA"/>
</dbReference>
<accession>A0A3B0Z930</accession>
<proteinExistence type="predicted"/>
<dbReference type="AlphaFoldDB" id="A0A3B0Z930"/>
<reference evidence="1" key="1">
    <citation type="submission" date="2018-06" db="EMBL/GenBank/DDBJ databases">
        <authorList>
            <person name="Zhirakovskaya E."/>
        </authorList>
    </citation>
    <scope>NUCLEOTIDE SEQUENCE</scope>
</reference>